<keyword evidence="1" id="KW-0812">Transmembrane</keyword>
<dbReference type="EMBL" id="CP011451">
    <property type="protein sequence ID" value="AKH38463.1"/>
    <property type="molecule type" value="Genomic_DNA"/>
</dbReference>
<proteinExistence type="predicted"/>
<dbReference type="EMBL" id="VNHT01000023">
    <property type="protein sequence ID" value="TYP87781.1"/>
    <property type="molecule type" value="Genomic_DNA"/>
</dbReference>
<name>A0A0F7KH60_9PROT</name>
<reference evidence="3 5" key="3">
    <citation type="submission" date="2019-07" db="EMBL/GenBank/DDBJ databases">
        <title>Active sludge and wastewater microbial communities from Klosterneuburg, Austria.</title>
        <authorList>
            <person name="Wagner M."/>
        </authorList>
    </citation>
    <scope>NUCLEOTIDE SEQUENCE [LARGE SCALE GENOMIC DNA]</scope>
    <source>
        <strain evidence="3 5">Nm2</strain>
    </source>
</reference>
<dbReference type="PATRIC" id="fig|44574.3.peg.3094"/>
<feature type="transmembrane region" description="Helical" evidence="1">
    <location>
        <begin position="132"/>
        <end position="157"/>
    </location>
</feature>
<keyword evidence="1" id="KW-1133">Transmembrane helix</keyword>
<sequence>MQPDYISCKQCGEYRKAAFKKAEISLCNNCDNQTHRKGFCWVCRRKHLPVEIHHLAGRKHASNTVPVCLNCHAMLTRRQCDEWPDFWRGERCAAFLLLGFLDYCVLASNPAIPLELFSEQCEEMKVAAVDKAAAALVFLIKIILPVILLALIINVLMQSASKPKG</sequence>
<dbReference type="Proteomes" id="UP000034156">
    <property type="component" value="Chromosome"/>
</dbReference>
<reference evidence="4" key="1">
    <citation type="submission" date="2015-05" db="EMBL/GenBank/DDBJ databases">
        <title>Draft genome of Nitrosomonas communis strain Nm2.</title>
        <authorList>
            <person name="Kozlowski J.A."/>
            <person name="Kits K.D."/>
            <person name="Stein L.Y."/>
        </authorList>
    </citation>
    <scope>NUCLEOTIDE SEQUENCE [LARGE SCALE GENOMIC DNA]</scope>
    <source>
        <strain evidence="4">Nm2</strain>
    </source>
</reference>
<keyword evidence="4" id="KW-1185">Reference proteome</keyword>
<evidence type="ECO:0000313" key="5">
    <source>
        <dbReference type="Proteomes" id="UP000324176"/>
    </source>
</evidence>
<evidence type="ECO:0000313" key="4">
    <source>
        <dbReference type="Proteomes" id="UP000034156"/>
    </source>
</evidence>
<protein>
    <submittedName>
        <fullName evidence="2">Uncharacterized protein</fullName>
    </submittedName>
</protein>
<dbReference type="KEGG" id="nco:AAW31_12725"/>
<evidence type="ECO:0000256" key="1">
    <source>
        <dbReference type="SAM" id="Phobius"/>
    </source>
</evidence>
<dbReference type="Proteomes" id="UP000324176">
    <property type="component" value="Unassembled WGS sequence"/>
</dbReference>
<reference evidence="2 4" key="2">
    <citation type="journal article" date="2016" name="Genome Announc.">
        <title>Genome Sequence of Nitrosomonas communis Strain Nm2, a Mesophilic Ammonia-Oxidizing Bacterium Isolated from Mediterranean Soil.</title>
        <authorList>
            <person name="Kozlowski J.A."/>
            <person name="Kits K.D."/>
            <person name="Stein L.Y."/>
        </authorList>
    </citation>
    <scope>NUCLEOTIDE SEQUENCE [LARGE SCALE GENOMIC DNA]</scope>
    <source>
        <strain evidence="2 4">Nm2</strain>
    </source>
</reference>
<evidence type="ECO:0000313" key="3">
    <source>
        <dbReference type="EMBL" id="TYP87781.1"/>
    </source>
</evidence>
<evidence type="ECO:0000313" key="2">
    <source>
        <dbReference type="EMBL" id="AKH38463.1"/>
    </source>
</evidence>
<keyword evidence="1" id="KW-0472">Membrane</keyword>
<organism evidence="2 4">
    <name type="scientific">Nitrosomonas communis</name>
    <dbReference type="NCBI Taxonomy" id="44574"/>
    <lineage>
        <taxon>Bacteria</taxon>
        <taxon>Pseudomonadati</taxon>
        <taxon>Pseudomonadota</taxon>
        <taxon>Betaproteobacteria</taxon>
        <taxon>Nitrosomonadales</taxon>
        <taxon>Nitrosomonadaceae</taxon>
        <taxon>Nitrosomonas</taxon>
    </lineage>
</organism>
<dbReference type="AlphaFoldDB" id="A0A0F7KH60"/>
<gene>
    <name evidence="2" type="ORF">AAW31_12725</name>
    <name evidence="3" type="ORF">BCL69_102313</name>
</gene>
<accession>A0A0F7KH60</accession>
<dbReference type="RefSeq" id="WP_046850504.1">
    <property type="nucleotide sequence ID" value="NZ_VNHT01000023.1"/>
</dbReference>